<evidence type="ECO:0000313" key="7">
    <source>
        <dbReference type="EMBL" id="GAA1709323.1"/>
    </source>
</evidence>
<evidence type="ECO:0000256" key="5">
    <source>
        <dbReference type="SAM" id="Phobius"/>
    </source>
</evidence>
<keyword evidence="1" id="KW-0677">Repeat</keyword>
<feature type="domain" description="Fibronectin type-III" evidence="6">
    <location>
        <begin position="434"/>
        <end position="527"/>
    </location>
</feature>
<dbReference type="RefSeq" id="WP_344314303.1">
    <property type="nucleotide sequence ID" value="NZ_BAAANY010000033.1"/>
</dbReference>
<feature type="region of interest" description="Disordered" evidence="4">
    <location>
        <begin position="655"/>
        <end position="676"/>
    </location>
</feature>
<dbReference type="CDD" id="cd00063">
    <property type="entry name" value="FN3"/>
    <property type="match status" value="2"/>
</dbReference>
<gene>
    <name evidence="7" type="ORF">GCM10009765_68410</name>
</gene>
<evidence type="ECO:0000259" key="6">
    <source>
        <dbReference type="PROSITE" id="PS50853"/>
    </source>
</evidence>
<evidence type="ECO:0000256" key="4">
    <source>
        <dbReference type="SAM" id="MobiDB-lite"/>
    </source>
</evidence>
<evidence type="ECO:0000256" key="2">
    <source>
        <dbReference type="ARBA" id="ARBA00023295"/>
    </source>
</evidence>
<dbReference type="Pfam" id="PF00041">
    <property type="entry name" value="fn3"/>
    <property type="match status" value="2"/>
</dbReference>
<dbReference type="SUPFAM" id="SSF49265">
    <property type="entry name" value="Fibronectin type III"/>
    <property type="match status" value="1"/>
</dbReference>
<organism evidence="7 8">
    <name type="scientific">Fodinicola feengrottensis</name>
    <dbReference type="NCBI Taxonomy" id="435914"/>
    <lineage>
        <taxon>Bacteria</taxon>
        <taxon>Bacillati</taxon>
        <taxon>Actinomycetota</taxon>
        <taxon>Actinomycetes</taxon>
        <taxon>Mycobacteriales</taxon>
        <taxon>Fodinicola</taxon>
    </lineage>
</organism>
<dbReference type="SMART" id="SM00060">
    <property type="entry name" value="FN3"/>
    <property type="match status" value="2"/>
</dbReference>
<name>A0ABP4UPD5_9ACTN</name>
<dbReference type="InterPro" id="IPR050964">
    <property type="entry name" value="Striated_Muscle_Regulatory"/>
</dbReference>
<reference evidence="8" key="1">
    <citation type="journal article" date="2019" name="Int. J. Syst. Evol. Microbiol.">
        <title>The Global Catalogue of Microorganisms (GCM) 10K type strain sequencing project: providing services to taxonomists for standard genome sequencing and annotation.</title>
        <authorList>
            <consortium name="The Broad Institute Genomics Platform"/>
            <consortium name="The Broad Institute Genome Sequencing Center for Infectious Disease"/>
            <person name="Wu L."/>
            <person name="Ma J."/>
        </authorList>
    </citation>
    <scope>NUCLEOTIDE SEQUENCE [LARGE SCALE GENOMIC DNA]</scope>
    <source>
        <strain evidence="8">JCM 14718</strain>
    </source>
</reference>
<evidence type="ECO:0000256" key="1">
    <source>
        <dbReference type="ARBA" id="ARBA00022737"/>
    </source>
</evidence>
<dbReference type="Gene3D" id="2.60.40.10">
    <property type="entry name" value="Immunoglobulins"/>
    <property type="match status" value="2"/>
</dbReference>
<dbReference type="Proteomes" id="UP001500618">
    <property type="component" value="Unassembled WGS sequence"/>
</dbReference>
<keyword evidence="2" id="KW-0326">Glycosidase</keyword>
<dbReference type="PANTHER" id="PTHR13817:SF73">
    <property type="entry name" value="FIBRONECTIN TYPE-III DOMAIN-CONTAINING PROTEIN"/>
    <property type="match status" value="1"/>
</dbReference>
<sequence length="717" mass="72557">MADLSASEQLDAGRRLVATSGARRRRRLVSPLIAAVASLGLVAAAVSGVVAPTSGARFAPTGHWVYNVAKQTAFHVDGATGQVDAGIDVQSEPGTQVVQTDTDGYVVGHSKVVQFGKSNLRVSSTTAAPAAEEPLAIEATGGSYLIYRSSGKIVRLGASAQVVTVGDAIGDPVIGRDGTMWMLHTGSGLLCELPKTAVSTTTCPGHLPAGHGGALTTVAGSPRVLDTTAGTLYPLGAHGLGTGRPLGVPTSAATRLSPADANGRLPLLDPTGRTLYLVDPDRPAQPIQVPLGAGRYAGPLSSGPLVAMVDVTSGTLVTYDNQGHRKDAKPIPASDGMPTMTSGADGRVYVQNGAGTHLLVVGKDGTISDAPVIGTPAPTGSPQPSSPPQTPAPPLSSTPPPVPPRTSPQPPTEPGPPTIQAPPPQGPPAVPATVPGAPPGVSAAAGSGSATVRWSAAVANRATISAYVVTWRNSSGATGSQVVAGSARTTTVSGLGNGVAYTFSVAARNRVGDGPAAAAAAVTPLAAAAAPGGLSVTTAGTTATLSWSRPALNGGSLVRYQVSATGVASRSVTTENATVSGLAKGSSVTFTVRAITQAPDGRTLTGAAASRTKVLPSQTLTVSRGTHDCSSQYPQQDCYRMHVVLQGFSPNTHYEIKPHSDDASYRNPGSGQDTDSNGYQEFDAFEYYGTGHYVWVTAETPDGTVVATSNRILWGDW</sequence>
<dbReference type="EMBL" id="BAAANY010000033">
    <property type="protein sequence ID" value="GAA1709323.1"/>
    <property type="molecule type" value="Genomic_DNA"/>
</dbReference>
<feature type="transmembrane region" description="Helical" evidence="5">
    <location>
        <begin position="32"/>
        <end position="51"/>
    </location>
</feature>
<evidence type="ECO:0000313" key="8">
    <source>
        <dbReference type="Proteomes" id="UP001500618"/>
    </source>
</evidence>
<feature type="compositionally biased region" description="Polar residues" evidence="4">
    <location>
        <begin position="667"/>
        <end position="676"/>
    </location>
</feature>
<keyword evidence="3" id="KW-0119">Carbohydrate metabolism</keyword>
<accession>A0ABP4UPD5</accession>
<feature type="compositionally biased region" description="Basic and acidic residues" evidence="4">
    <location>
        <begin position="655"/>
        <end position="664"/>
    </location>
</feature>
<feature type="domain" description="Fibronectin type-III" evidence="6">
    <location>
        <begin position="530"/>
        <end position="617"/>
    </location>
</feature>
<dbReference type="PANTHER" id="PTHR13817">
    <property type="entry name" value="TITIN"/>
    <property type="match status" value="1"/>
</dbReference>
<keyword evidence="2" id="KW-0378">Hydrolase</keyword>
<dbReference type="InterPro" id="IPR013783">
    <property type="entry name" value="Ig-like_fold"/>
</dbReference>
<feature type="region of interest" description="Disordered" evidence="4">
    <location>
        <begin position="369"/>
        <end position="446"/>
    </location>
</feature>
<feature type="compositionally biased region" description="Low complexity" evidence="4">
    <location>
        <begin position="431"/>
        <end position="446"/>
    </location>
</feature>
<evidence type="ECO:0000256" key="3">
    <source>
        <dbReference type="ARBA" id="ARBA00023326"/>
    </source>
</evidence>
<proteinExistence type="predicted"/>
<keyword evidence="5" id="KW-0472">Membrane</keyword>
<protein>
    <recommendedName>
        <fullName evidence="6">Fibronectin type-III domain-containing protein</fullName>
    </recommendedName>
</protein>
<dbReference type="PROSITE" id="PS50853">
    <property type="entry name" value="FN3"/>
    <property type="match status" value="2"/>
</dbReference>
<keyword evidence="8" id="KW-1185">Reference proteome</keyword>
<feature type="compositionally biased region" description="Pro residues" evidence="4">
    <location>
        <begin position="379"/>
        <end position="430"/>
    </location>
</feature>
<comment type="caution">
    <text evidence="7">The sequence shown here is derived from an EMBL/GenBank/DDBJ whole genome shotgun (WGS) entry which is preliminary data.</text>
</comment>
<dbReference type="InterPro" id="IPR036116">
    <property type="entry name" value="FN3_sf"/>
</dbReference>
<keyword evidence="3" id="KW-0624">Polysaccharide degradation</keyword>
<keyword evidence="5" id="KW-1133">Transmembrane helix</keyword>
<keyword evidence="5" id="KW-0812">Transmembrane</keyword>
<dbReference type="InterPro" id="IPR003961">
    <property type="entry name" value="FN3_dom"/>
</dbReference>